<dbReference type="Pfam" id="PF25483">
    <property type="entry name" value="DUF7906"/>
    <property type="match status" value="2"/>
</dbReference>
<dbReference type="PIR" id="C71428">
    <property type="entry name" value="C71428"/>
</dbReference>
<dbReference type="EMBL" id="AL161543">
    <property type="protein sequence ID" value="CAB78660.1"/>
    <property type="molecule type" value="Genomic_DNA"/>
</dbReference>
<feature type="domain" description="DUF7906" evidence="2">
    <location>
        <begin position="245"/>
        <end position="310"/>
    </location>
</feature>
<reference evidence="3" key="1">
    <citation type="submission" date="1997-07" db="EMBL/GenBank/DDBJ databases">
        <authorList>
            <person name="Bevan M."/>
            <person name="Stiekema W."/>
            <person name="Murphy G."/>
            <person name="Wambutt R."/>
            <person name="Pohl T."/>
            <person name="Terryn N."/>
            <person name="Kreis M."/>
            <person name="Kavanagh T."/>
            <person name="Entian K.D."/>
            <person name="Rieger M."/>
            <person name="James R."/>
            <person name="Puigdomenech P."/>
            <person name="Hatzopoulos P."/>
            <person name="Obermaier B."/>
            <person name="Duesterhoft A."/>
            <person name="Jones J."/>
            <person name="Palme K."/>
            <person name="Ansorge W."/>
            <person name="Delseny M."/>
            <person name="Bancroft I."/>
            <person name="Mewes H.W."/>
            <person name="Schueller C."/>
            <person name="Chalwatzis N."/>
        </authorList>
    </citation>
    <scope>NUCLEOTIDE SEQUENCE</scope>
</reference>
<proteinExistence type="predicted"/>
<dbReference type="InterPro" id="IPR057228">
    <property type="entry name" value="DUF7906"/>
</dbReference>
<feature type="chain" id="PRO_5010839777" evidence="1">
    <location>
        <begin position="34"/>
        <end position="313"/>
    </location>
</feature>
<evidence type="ECO:0000313" key="4">
    <source>
        <dbReference type="EMBL" id="CAB78660.1"/>
    </source>
</evidence>
<feature type="domain" description="DUF7906" evidence="2">
    <location>
        <begin position="73"/>
        <end position="218"/>
    </location>
</feature>
<feature type="signal peptide" evidence="1">
    <location>
        <begin position="1"/>
        <end position="33"/>
    </location>
</feature>
<dbReference type="PANTHER" id="PTHR31515">
    <property type="entry name" value="TRANSMEMBRANE PROTEIN-RELATED"/>
    <property type="match status" value="1"/>
</dbReference>
<sequence length="313" mass="34658">MELRSDSRSSSFSSLLFVAFLLFLCGLVSRTDSAQQPFRREPGHPHWHHSAFLDVRESVRSDVRRMLHSRAEVPLEVNIVLVGLNGDGGYRYSVDPQKLEEFLRASFSTHRPSCQETGEPLDIEHRVVYNIFPSGQPELIALEKAVKEAMVPAGTALEVAADFGRHLPAYDVEAIKVESAFNQLYSYIFDIDVGSGSAATADKPIPSAIFVVNFDKTRRNKRQIIFIDIDTMVEEHPKFGLHQADLSAGPCTYGKIETEEGSVSPRTVPRIRNIVLPGNVSPVGHQSTHDIFSGQLAALVATTIEHVIAPDVR</sequence>
<dbReference type="EMBL" id="Z97340">
    <property type="protein sequence ID" value="CAB10397.1"/>
    <property type="molecule type" value="Genomic_DNA"/>
</dbReference>
<organism evidence="3">
    <name type="scientific">Arabidopsis thaliana</name>
    <name type="common">Mouse-ear cress</name>
    <dbReference type="NCBI Taxonomy" id="3702"/>
    <lineage>
        <taxon>Eukaryota</taxon>
        <taxon>Viridiplantae</taxon>
        <taxon>Streptophyta</taxon>
        <taxon>Embryophyta</taxon>
        <taxon>Tracheophyta</taxon>
        <taxon>Spermatophyta</taxon>
        <taxon>Magnoliopsida</taxon>
        <taxon>eudicotyledons</taxon>
        <taxon>Gunneridae</taxon>
        <taxon>Pentapetalae</taxon>
        <taxon>rosids</taxon>
        <taxon>malvids</taxon>
        <taxon>Brassicales</taxon>
        <taxon>Brassicaceae</taxon>
        <taxon>Camelineae</taxon>
        <taxon>Arabidopsis</taxon>
    </lineage>
</organism>
<dbReference type="ExpressionAtlas" id="O23466">
    <property type="expression patterns" value="baseline and differential"/>
</dbReference>
<keyword evidence="1" id="KW-0732">Signal</keyword>
<reference evidence="3" key="4">
    <citation type="submission" date="1999-06" db="EMBL/GenBank/DDBJ databases">
        <authorList>
            <person name="EU Arabidopsis sequencing project"/>
        </authorList>
    </citation>
    <scope>NUCLEOTIDE SEQUENCE</scope>
</reference>
<name>O23466_ARATH</name>
<gene>
    <name evidence="3" type="primary">dl4130c</name>
    <name evidence="4" type="ordered locus">At4g16180</name>
</gene>
<evidence type="ECO:0000259" key="2">
    <source>
        <dbReference type="Pfam" id="PF25483"/>
    </source>
</evidence>
<dbReference type="AlphaFoldDB" id="O23466"/>
<accession>O23466</accession>
<evidence type="ECO:0000256" key="1">
    <source>
        <dbReference type="SAM" id="SignalP"/>
    </source>
</evidence>
<reference key="2">
    <citation type="journal article" date="1998" name="Nature">
        <title>Analysis of 1.9 Mb of contiguous sequence from chromosome 4 of Arabidopsis thaliana.</title>
        <authorList>
            <person name="Bevan M."/>
            <person name="Bancroft I."/>
            <person name="Bent E."/>
            <person name="Love K."/>
            <person name="Goodman H.M."/>
            <person name="Dean C."/>
            <person name="Bergkamp R."/>
            <person name="Dirkse W."/>
            <person name="van Staveren M."/>
            <person name="Stiekema W."/>
            <person name="Drost L."/>
            <person name="Ridley P."/>
            <person name="Hudson S.-A."/>
            <person name="Patel K."/>
            <person name="Murphy G."/>
            <person name="Piffanelli P."/>
            <person name="Wedler H."/>
            <person name="Wedler E."/>
            <person name="Wambutt R."/>
            <person name="Weitzenegger T."/>
            <person name="Pohl T."/>
            <person name="Terryn N."/>
            <person name="Gielen J."/>
            <person name="Villarroel R."/>
            <person name="De Clercq R."/>
            <person name="van Montagu M."/>
            <person name="Lecharny A."/>
            <person name="Aubourg S."/>
            <person name="Gy I."/>
            <person name="Kreis M."/>
            <person name="Lao N."/>
            <person name="Kavanagh T."/>
            <person name="Hempel S."/>
            <person name="Kotter P."/>
            <person name="Entian K.-D."/>
            <person name="Rieger M."/>
            <person name="Schaefer M."/>
            <person name="Funk B."/>
            <person name="Mueller-Auer S."/>
            <person name="Silvey M."/>
            <person name="James R."/>
            <person name="Monfort A."/>
            <person name="Pons A."/>
            <person name="Puigdomenech P."/>
            <person name="Douka A."/>
            <person name="Voukelatou E."/>
            <person name="Milioni D."/>
            <person name="Hatzopoulos P."/>
            <person name="Piravandi E."/>
            <person name="Obermaier B."/>
            <person name="Hilbert H."/>
            <person name="Duesterhoeft A."/>
            <person name="Moores T."/>
            <person name="Jones J.D.G."/>
            <person name="Eneva T."/>
            <person name="Palme K."/>
            <person name="Benes V."/>
            <person name="Rechmann S."/>
            <person name="Ansorge W."/>
            <person name="Cooke R."/>
            <person name="Berger C."/>
            <person name="Delseny M."/>
            <person name="Voet M."/>
            <person name="Volckaert G."/>
            <person name="Mewes H.-W."/>
            <person name="Klosterman S."/>
            <person name="Schueller C."/>
            <person name="Chalwatzis N."/>
        </authorList>
    </citation>
    <scope>NUCLEOTIDE SEQUENCE [LARGE SCALE GENOMIC DNA]</scope>
    <source>
        <strain>cv. Columbia</strain>
    </source>
</reference>
<dbReference type="PANTHER" id="PTHR31515:SF0">
    <property type="entry name" value="TRANSMEMBRANE PROTEIN"/>
    <property type="match status" value="1"/>
</dbReference>
<protein>
    <submittedName>
        <fullName evidence="4">Uncharacterized protein AT4g16180</fullName>
    </submittedName>
    <submittedName>
        <fullName evidence="3">Uncharacterized protein dl4130c</fullName>
    </submittedName>
</protein>
<reference key="3">
    <citation type="journal article" date="1999" name="Nature">
        <title>Sequence and analysis of chromosome 4 of the plant Arabidopsis thaliana.</title>
        <authorList>
            <consortium name="EU"/>
            <consortium name="CSHL and WU Arabidopsis Sequencing Project"/>
            <person name="Mayer K."/>
            <person name="Schuller C."/>
            <person name="Wambutt R."/>
            <person name="Murphy G."/>
            <person name="Volckaert G."/>
            <person name="Pohl T."/>
            <person name="Dusterhoft A."/>
            <person name="Stiekema W."/>
            <person name="Entian K.D."/>
            <person name="Terryn N."/>
            <person name="Harris B."/>
            <person name="Ansorge W."/>
            <person name="Brandt P."/>
            <person name="Grivell L."/>
            <person name="Rieger M."/>
            <person name="Weichselgartner M."/>
            <person name="de Simone V."/>
            <person name="Obermaier B."/>
            <person name="Mache R."/>
            <person name="Muller M."/>
            <person name="Kreis M."/>
            <person name="Delseny M."/>
            <person name="Puigdomenech P."/>
            <person name="Watson M."/>
            <person name="Schmidtheini T."/>
            <person name="Reichert B."/>
            <person name="Portatelle D."/>
            <person name="Perez-Alonso M."/>
            <person name="Boutry M."/>
            <person name="Bancroft I."/>
            <person name="Vos P."/>
            <person name="Hoheisel J."/>
            <person name="Zimmermann W."/>
            <person name="Wedler H."/>
            <person name="Ridley P."/>
            <person name="Langham S.A."/>
            <person name="McCullagh B."/>
            <person name="Bilham L."/>
            <person name="Robben J."/>
            <person name="Van der Schueren J."/>
            <person name="Grymonprez B."/>
            <person name="Chuang Y.J."/>
            <person name="Vandenbussche F."/>
            <person name="Braeken M."/>
            <person name="Weltjens I."/>
            <person name="Voet M."/>
            <person name="Bastiaens I."/>
            <person name="Aert R."/>
            <person name="Defoor E."/>
            <person name="Weitzenegger T."/>
            <person name="Bothe G."/>
            <person name="Ramsperger U."/>
            <person name="Hilbert H."/>
            <person name="Braun M."/>
            <person name="Holzer E."/>
            <person name="Brandt A."/>
            <person name="Peters S."/>
            <person name="van Staveren M."/>
            <person name="Dirske W."/>
            <person name="Mooijman P."/>
            <person name="Klein Lankhorst R."/>
            <person name="Rose M."/>
            <person name="Hauf J."/>
            <person name="Kotter P."/>
            <person name="Berneiser S."/>
            <person name="Hempel S."/>
            <person name="Feldpausch M."/>
            <person name="Lamberth S."/>
            <person name="Van den Daele H."/>
            <person name="De Keyser A."/>
            <person name="Buysshaert C."/>
            <person name="Gielen J."/>
            <person name="Villarroel R."/>
            <person name="De Clercq R."/>
            <person name="Van Montagu M."/>
            <person name="Rogers J."/>
            <person name="Cronin A."/>
            <person name="Quail M."/>
            <person name="Bray-Allen S."/>
            <person name="Clark L."/>
            <person name="Doggett J."/>
            <person name="Hall S."/>
            <person name="Kay M."/>
            <person name="Lennard N."/>
            <person name="McLay K."/>
            <person name="Mayes R."/>
            <person name="Pettett A."/>
            <person name="Rajandream M.A."/>
            <person name="Lyne M."/>
            <person name="Benes V."/>
            <person name="Rechmann S."/>
            <person name="Borkova D."/>
            <person name="Blocker H."/>
            <person name="Scharfe M."/>
            <person name="Grimm M."/>
            <person name="Lohnert T.H."/>
            <person name="Dose S."/>
            <person name="de Haan M."/>
            <person name="Maarse A."/>
            <person name="Schafer M."/>
            <person name="Muller-Auer S."/>
            <person name="Gabel C."/>
            <person name="Fuchs M."/>
            <person name="Fartmann B."/>
            <person name="Granderath K."/>
            <person name="Dauner D."/>
            <person name="Herzl A."/>
            <person name="Neumann S."/>
            <person name="Argiriou A."/>
            <person name="Vitale D."/>
            <person name="Liguori R."/>
            <person name="Piravandi E."/>
            <person name="Massenet O."/>
            <person name="Quigley F."/>
            <person name="Clabauld G."/>
            <person name="Mundlein A."/>
            <person name="Felber R."/>
            <person name="Schnabl S."/>
            <person name="Hiller R."/>
            <person name="Schmidt W."/>
            <person name="Lecharny A."/>
            <person name="Aubourg S."/>
            <person name="Chefdor F."/>
            <person name="Cooke R."/>
            <person name="Berger C."/>
            <person name="Montfort A."/>
            <person name="Casacuberta E."/>
            <person name="Gibbons T."/>
            <person name="Weber N."/>
            <person name="Vandenbol M."/>
            <person name="Bargues M."/>
            <person name="Terol J."/>
            <person name="Torres A."/>
            <person name="Perez-Perez A."/>
            <person name="Purnelle B."/>
            <person name="Bent E."/>
            <person name="Johnson S."/>
            <person name="Tacon D."/>
            <person name="Jesse T."/>
            <person name="Heijnen L."/>
            <person name="Schwarz S."/>
            <person name="Scholler P."/>
            <person name="Heber S."/>
            <person name="Francs P."/>
            <person name="Bielke C."/>
            <person name="Frishman D."/>
            <person name="Haase D."/>
            <person name="Lemcke K."/>
            <person name="Mewes H.W."/>
            <person name="Stocker S."/>
            <person name="Zaccaria P."/>
            <person name="Bevan M."/>
            <person name="Wilson R.K."/>
            <person name="de la Bastide M."/>
            <person name="Habermann K."/>
            <person name="Parnell L."/>
            <person name="Dedhia N."/>
            <person name="Gnoj L."/>
            <person name="Schutz K."/>
            <person name="Huang E."/>
            <person name="Spiegel L."/>
            <person name="Sehkon M."/>
            <person name="Murray J."/>
            <person name="Sheet P."/>
            <person name="Cordes M."/>
            <person name="Abu-Threideh J."/>
            <person name="Stoneking T."/>
            <person name="Kalicki J."/>
            <person name="Graves T."/>
            <person name="Harmon G."/>
            <person name="Edwards J."/>
            <person name="Latreille P."/>
            <person name="Courtney L."/>
            <person name="Cloud J."/>
            <person name="Abbott A."/>
            <person name="Scott K."/>
            <person name="Johnson D."/>
            <person name="Minx P."/>
            <person name="Bentley D."/>
            <person name="Fulton B."/>
            <person name="Miller N."/>
            <person name="Greco T."/>
            <person name="Kemp K."/>
            <person name="Kramer J."/>
            <person name="Fulton L."/>
            <person name="Mardis E."/>
            <person name="Dante M."/>
            <person name="Pepin K."/>
            <person name="Hillier L."/>
            <person name="Nelson J."/>
            <person name="Spieth J."/>
            <person name="Ryan E."/>
            <person name="Andrews S."/>
            <person name="Geisel C."/>
            <person name="Layman D."/>
            <person name="Du H."/>
            <person name="Ali J."/>
            <person name="Berghoff A."/>
            <person name="Jones K."/>
            <person name="Drone K."/>
            <person name="Cotton M."/>
            <person name="Joshu C."/>
            <person name="Antonoiu B."/>
            <person name="Zidanic M."/>
            <person name="Strong C."/>
            <person name="Sun H."/>
            <person name="Lamar B."/>
            <person name="Yordan C."/>
            <person name="Ma P."/>
            <person name="Zhong J."/>
            <person name="Preston R."/>
            <person name="Vil D."/>
            <person name="Shekher M."/>
            <person name="Matero A."/>
            <person name="Shah R."/>
            <person name="Swaby I.K."/>
            <person name="O'Shaughnessy A."/>
            <person name="Rodriguez M."/>
            <person name="Hoffmann J."/>
            <person name="Till S."/>
            <person name="Granat S."/>
            <person name="Shohdy N."/>
            <person name="Hasegawa A."/>
            <person name="Hameed A."/>
            <person name="Lodhi M."/>
            <person name="Johnson A."/>
            <person name="Chen E."/>
            <person name="Marra M."/>
            <person name="Martienssen R."/>
            <person name="McCombie W.R."/>
        </authorList>
    </citation>
    <scope>NUCLEOTIDE SEQUENCE [LARGE SCALE GENOMIC DNA]</scope>
    <source>
        <strain>cv. Columbia</strain>
    </source>
</reference>
<evidence type="ECO:0000313" key="3">
    <source>
        <dbReference type="EMBL" id="CAB10397.1"/>
    </source>
</evidence>